<dbReference type="KEGG" id="dpf:ON006_09640"/>
<dbReference type="Proteomes" id="UP001164653">
    <property type="component" value="Chromosome"/>
</dbReference>
<protein>
    <recommendedName>
        <fullName evidence="4">Lipoprotein</fullName>
    </recommendedName>
</protein>
<organism evidence="2 3">
    <name type="scientific">Dyadobacter pollutisoli</name>
    <dbReference type="NCBI Taxonomy" id="2910158"/>
    <lineage>
        <taxon>Bacteria</taxon>
        <taxon>Pseudomonadati</taxon>
        <taxon>Bacteroidota</taxon>
        <taxon>Cytophagia</taxon>
        <taxon>Cytophagales</taxon>
        <taxon>Spirosomataceae</taxon>
        <taxon>Dyadobacter</taxon>
    </lineage>
</organism>
<dbReference type="AlphaFoldDB" id="A0A9E8SND5"/>
<dbReference type="RefSeq" id="WP_244824280.1">
    <property type="nucleotide sequence ID" value="NZ_CP112998.1"/>
</dbReference>
<evidence type="ECO:0000256" key="1">
    <source>
        <dbReference type="SAM" id="SignalP"/>
    </source>
</evidence>
<keyword evidence="1" id="KW-0732">Signal</keyword>
<evidence type="ECO:0008006" key="4">
    <source>
        <dbReference type="Google" id="ProtNLM"/>
    </source>
</evidence>
<feature type="signal peptide" evidence="1">
    <location>
        <begin position="1"/>
        <end position="19"/>
    </location>
</feature>
<sequence>MTLFSKLLPYLTITALAFALSCNRKDPAPDCGCEGHAYKHLENAEASYLGHGGFILFDTKDTAFKIWASACEIDSSWQKSEKIGEILSRDYILSGDFKSACFMGPTLVAVPPFIQVTSIKKK</sequence>
<reference evidence="2" key="1">
    <citation type="submission" date="2022-11" db="EMBL/GenBank/DDBJ databases">
        <title>Dyadobacter pollutisoli sp. nov., isolated from plastic dumped soil.</title>
        <authorList>
            <person name="Kim J.M."/>
            <person name="Kim K.R."/>
            <person name="Lee J.K."/>
            <person name="Hao L."/>
            <person name="Jeon C.O."/>
        </authorList>
    </citation>
    <scope>NUCLEOTIDE SEQUENCE</scope>
    <source>
        <strain evidence="2">U1</strain>
    </source>
</reference>
<evidence type="ECO:0000313" key="3">
    <source>
        <dbReference type="Proteomes" id="UP001164653"/>
    </source>
</evidence>
<dbReference type="PROSITE" id="PS51257">
    <property type="entry name" value="PROKAR_LIPOPROTEIN"/>
    <property type="match status" value="1"/>
</dbReference>
<name>A0A9E8SND5_9BACT</name>
<evidence type="ECO:0000313" key="2">
    <source>
        <dbReference type="EMBL" id="WAC14204.1"/>
    </source>
</evidence>
<dbReference type="EMBL" id="CP112998">
    <property type="protein sequence ID" value="WAC14204.1"/>
    <property type="molecule type" value="Genomic_DNA"/>
</dbReference>
<proteinExistence type="predicted"/>
<accession>A0A9E8SND5</accession>
<gene>
    <name evidence="2" type="ORF">ON006_09640</name>
</gene>
<feature type="chain" id="PRO_5039491810" description="Lipoprotein" evidence="1">
    <location>
        <begin position="20"/>
        <end position="122"/>
    </location>
</feature>
<keyword evidence="3" id="KW-1185">Reference proteome</keyword>